<reference evidence="1" key="1">
    <citation type="journal article" date="2019" name="Beilstein J. Org. Chem.">
        <title>Nanangenines: drimane sesquiterpenoids as the dominant metabolite cohort of a novel Australian fungus, Aspergillus nanangensis.</title>
        <authorList>
            <person name="Lacey H.J."/>
            <person name="Gilchrist C.L.M."/>
            <person name="Crombie A."/>
            <person name="Kalaitzis J.A."/>
            <person name="Vuong D."/>
            <person name="Rutledge P.J."/>
            <person name="Turner P."/>
            <person name="Pitt J.I."/>
            <person name="Lacey E."/>
            <person name="Chooi Y.H."/>
            <person name="Piggott A.M."/>
        </authorList>
    </citation>
    <scope>NUCLEOTIDE SEQUENCE</scope>
    <source>
        <strain evidence="1">MST-FP2251</strain>
    </source>
</reference>
<dbReference type="EMBL" id="VCAU01000018">
    <property type="protein sequence ID" value="KAF9891498.1"/>
    <property type="molecule type" value="Genomic_DNA"/>
</dbReference>
<accession>A0AAD4CTH6</accession>
<evidence type="ECO:0000313" key="1">
    <source>
        <dbReference type="EMBL" id="KAF9891498.1"/>
    </source>
</evidence>
<gene>
    <name evidence="1" type="ORF">FE257_003965</name>
</gene>
<keyword evidence="2" id="KW-1185">Reference proteome</keyword>
<organism evidence="1 2">
    <name type="scientific">Aspergillus nanangensis</name>
    <dbReference type="NCBI Taxonomy" id="2582783"/>
    <lineage>
        <taxon>Eukaryota</taxon>
        <taxon>Fungi</taxon>
        <taxon>Dikarya</taxon>
        <taxon>Ascomycota</taxon>
        <taxon>Pezizomycotina</taxon>
        <taxon>Eurotiomycetes</taxon>
        <taxon>Eurotiomycetidae</taxon>
        <taxon>Eurotiales</taxon>
        <taxon>Aspergillaceae</taxon>
        <taxon>Aspergillus</taxon>
        <taxon>Aspergillus subgen. Circumdati</taxon>
    </lineage>
</organism>
<name>A0AAD4CTH6_ASPNN</name>
<evidence type="ECO:0000313" key="2">
    <source>
        <dbReference type="Proteomes" id="UP001194746"/>
    </source>
</evidence>
<proteinExistence type="predicted"/>
<reference evidence="1" key="2">
    <citation type="submission" date="2020-02" db="EMBL/GenBank/DDBJ databases">
        <authorList>
            <person name="Gilchrist C.L.M."/>
            <person name="Chooi Y.-H."/>
        </authorList>
    </citation>
    <scope>NUCLEOTIDE SEQUENCE</scope>
    <source>
        <strain evidence="1">MST-FP2251</strain>
    </source>
</reference>
<dbReference type="AlphaFoldDB" id="A0AAD4CTH6"/>
<comment type="caution">
    <text evidence="1">The sequence shown here is derived from an EMBL/GenBank/DDBJ whole genome shotgun (WGS) entry which is preliminary data.</text>
</comment>
<dbReference type="Proteomes" id="UP001194746">
    <property type="component" value="Unassembled WGS sequence"/>
</dbReference>
<protein>
    <submittedName>
        <fullName evidence="1">Uncharacterized protein</fullName>
    </submittedName>
</protein>
<sequence length="65" mass="7515">MQGFVASIAAHIAAHMLERVDEDYRRSYARRVPKPLQSSPSMRIPLTWSRRVEDYTITIVIPRSS</sequence>